<organism evidence="1 2">
    <name type="scientific">Winogradskyella alexanderae</name>
    <dbReference type="NCBI Taxonomy" id="2877123"/>
    <lineage>
        <taxon>Bacteria</taxon>
        <taxon>Pseudomonadati</taxon>
        <taxon>Bacteroidota</taxon>
        <taxon>Flavobacteriia</taxon>
        <taxon>Flavobacteriales</taxon>
        <taxon>Flavobacteriaceae</taxon>
        <taxon>Winogradskyella</taxon>
    </lineage>
</organism>
<proteinExistence type="predicted"/>
<protein>
    <submittedName>
        <fullName evidence="1">Uncharacterized protein</fullName>
    </submittedName>
</protein>
<comment type="caution">
    <text evidence="1">The sequence shown here is derived from an EMBL/GenBank/DDBJ whole genome shotgun (WGS) entry which is preliminary data.</text>
</comment>
<gene>
    <name evidence="1" type="ORF">LBU54_08460</name>
</gene>
<reference evidence="2" key="1">
    <citation type="submission" date="2023-07" db="EMBL/GenBank/DDBJ databases">
        <authorList>
            <person name="Yue Y."/>
        </authorList>
    </citation>
    <scope>NUCLEOTIDE SEQUENCE [LARGE SCALE GENOMIC DNA]</scope>
    <source>
        <strain evidence="2">D23</strain>
    </source>
</reference>
<name>A0ABS7XS72_9FLAO</name>
<evidence type="ECO:0000313" key="2">
    <source>
        <dbReference type="Proteomes" id="UP001198901"/>
    </source>
</evidence>
<keyword evidence="2" id="KW-1185">Reference proteome</keyword>
<evidence type="ECO:0000313" key="1">
    <source>
        <dbReference type="EMBL" id="MCA0132615.1"/>
    </source>
</evidence>
<sequence length="289" mass="34182">MIEEKYINRGIQHINYMTGLSGFNIAYLNFKRSELLLHWKGFAEDYLKLQPGEKLMNLNADIIIFSVFNDNEVLDLMTNLKVSSSVTNYFIDGEQTSKMVKQFIDSSKFEWDFHNIMSIFNIYSYAFFSNKLREDSEISDTDLNNHLLGIHRREIKGKLTREEQVLKNTFNKIESEANAENEDYKLLRAKNGLRSIVKKAYNFPHKLQFHLMYIHDLERNKELIGDSFNESDYKCEFFDLVNLLIRDKEILWGKEGDDLELTYGPPGNRRFKIKRVEQLFLNLSDFYSI</sequence>
<dbReference type="RefSeq" id="WP_224528307.1">
    <property type="nucleotide sequence ID" value="NZ_JAIUJR010000005.1"/>
</dbReference>
<dbReference type="Proteomes" id="UP001198901">
    <property type="component" value="Unassembled WGS sequence"/>
</dbReference>
<accession>A0ABS7XS72</accession>
<dbReference type="EMBL" id="JAIUJR010000005">
    <property type="protein sequence ID" value="MCA0132615.1"/>
    <property type="molecule type" value="Genomic_DNA"/>
</dbReference>